<dbReference type="PANTHER" id="PTHR31215">
    <property type="entry name" value="OS05G0510400 PROTEIN-RELATED"/>
    <property type="match status" value="1"/>
</dbReference>
<protein>
    <submittedName>
        <fullName evidence="1">Uncharacterized protein</fullName>
    </submittedName>
</protein>
<gene>
    <name evidence="1" type="ORF">SO802_018892</name>
</gene>
<keyword evidence="2" id="KW-1185">Reference proteome</keyword>
<reference evidence="1 2" key="1">
    <citation type="submission" date="2024-01" db="EMBL/GenBank/DDBJ databases">
        <title>A telomere-to-telomere, gap-free genome of sweet tea (Lithocarpus litseifolius).</title>
        <authorList>
            <person name="Zhou J."/>
        </authorList>
    </citation>
    <scope>NUCLEOTIDE SEQUENCE [LARGE SCALE GENOMIC DNA]</scope>
    <source>
        <strain evidence="1">Zhou-2022a</strain>
        <tissue evidence="1">Leaf</tissue>
    </source>
</reference>
<dbReference type="Proteomes" id="UP001459277">
    <property type="component" value="Unassembled WGS sequence"/>
</dbReference>
<sequence length="196" mass="23341">MWKAFFGAELRDGLFLFAESFHKINDPLENTSRIDRFYGSKEERSFLLTFNCFYIDEAFQRHRYVIDIISDNRCMLKRVVVCDSKNRGKVCMREEDIEECRNKRLDKDTNTELYCSGTMWRVPVLDLPVHGYTMKRAVLCWFCPNGLPKGKEEDVLKGFEDDEEEEWRIFNEGVREIVFNNNINKRTFVLNLNFTV</sequence>
<dbReference type="EMBL" id="JAZDWU010000006">
    <property type="protein sequence ID" value="KAK9999289.1"/>
    <property type="molecule type" value="Genomic_DNA"/>
</dbReference>
<accession>A0AAW2CRB4</accession>
<dbReference type="InterPro" id="IPR044809">
    <property type="entry name" value="AUF1-like"/>
</dbReference>
<proteinExistence type="predicted"/>
<evidence type="ECO:0000313" key="1">
    <source>
        <dbReference type="EMBL" id="KAK9999289.1"/>
    </source>
</evidence>
<name>A0AAW2CRB4_9ROSI</name>
<organism evidence="1 2">
    <name type="scientific">Lithocarpus litseifolius</name>
    <dbReference type="NCBI Taxonomy" id="425828"/>
    <lineage>
        <taxon>Eukaryota</taxon>
        <taxon>Viridiplantae</taxon>
        <taxon>Streptophyta</taxon>
        <taxon>Embryophyta</taxon>
        <taxon>Tracheophyta</taxon>
        <taxon>Spermatophyta</taxon>
        <taxon>Magnoliopsida</taxon>
        <taxon>eudicotyledons</taxon>
        <taxon>Gunneridae</taxon>
        <taxon>Pentapetalae</taxon>
        <taxon>rosids</taxon>
        <taxon>fabids</taxon>
        <taxon>Fagales</taxon>
        <taxon>Fagaceae</taxon>
        <taxon>Lithocarpus</taxon>
    </lineage>
</organism>
<dbReference type="AlphaFoldDB" id="A0AAW2CRB4"/>
<evidence type="ECO:0000313" key="2">
    <source>
        <dbReference type="Proteomes" id="UP001459277"/>
    </source>
</evidence>
<comment type="caution">
    <text evidence="1">The sequence shown here is derived from an EMBL/GenBank/DDBJ whole genome shotgun (WGS) entry which is preliminary data.</text>
</comment>